<evidence type="ECO:0000313" key="7">
    <source>
        <dbReference type="Proteomes" id="UP000295334"/>
    </source>
</evidence>
<dbReference type="GO" id="GO:0005975">
    <property type="term" value="P:carbohydrate metabolic process"/>
    <property type="evidence" value="ECO:0007669"/>
    <property type="project" value="InterPro"/>
</dbReference>
<dbReference type="InterPro" id="IPR024517">
    <property type="entry name" value="Glycogen_phosphorylase_DUF3417"/>
</dbReference>
<feature type="modified residue" description="N6-(pyridoxal phosphate)lysine" evidence="4">
    <location>
        <position position="594"/>
    </location>
</feature>
<comment type="similarity">
    <text evidence="2">Belongs to the glycogen phosphorylase family.</text>
</comment>
<dbReference type="InterPro" id="IPR052182">
    <property type="entry name" value="Glycogen/Maltodextrin_Phosph"/>
</dbReference>
<name>A0A4R1BP30_9BACT</name>
<evidence type="ECO:0000256" key="4">
    <source>
        <dbReference type="PIRSR" id="PIRSR000460-1"/>
    </source>
</evidence>
<comment type="catalytic activity">
    <reaction evidence="1">
        <text>[(1-&gt;4)-alpha-D-glucosyl](n) + phosphate = [(1-&gt;4)-alpha-D-glucosyl](n-1) + alpha-D-glucose 1-phosphate</text>
        <dbReference type="Rhea" id="RHEA:41732"/>
        <dbReference type="Rhea" id="RHEA-COMP:9584"/>
        <dbReference type="Rhea" id="RHEA-COMP:9586"/>
        <dbReference type="ChEBI" id="CHEBI:15444"/>
        <dbReference type="ChEBI" id="CHEBI:43474"/>
        <dbReference type="ChEBI" id="CHEBI:58601"/>
        <dbReference type="EC" id="2.4.1.1"/>
    </reaction>
</comment>
<evidence type="ECO:0000259" key="5">
    <source>
        <dbReference type="Pfam" id="PF11897"/>
    </source>
</evidence>
<dbReference type="InterPro" id="IPR000811">
    <property type="entry name" value="Glyco_trans_35"/>
</dbReference>
<dbReference type="SUPFAM" id="SSF53756">
    <property type="entry name" value="UDP-Glycosyltransferase/glycogen phosphorylase"/>
    <property type="match status" value="1"/>
</dbReference>
<dbReference type="Pfam" id="PF11897">
    <property type="entry name" value="DUF3417"/>
    <property type="match status" value="1"/>
</dbReference>
<protein>
    <submittedName>
        <fullName evidence="6">Alpha-glucan family phosphorylase</fullName>
    </submittedName>
</protein>
<dbReference type="OrthoDB" id="9760804at2"/>
<sequence>MNENSEELIRLLRSLAMDLHWSWNHATDKLWHQLDPELWEATHNPLVVLQTVSSQRIEGLLEDPIAVALIRELSETQRQQALAPAWFQHEYAGTEPLSVAYFSMEYMLSEALPIYSGGLGNVSGDLLKTASDLGVPLVGVGLLYQQGYSRQVLEADGTQHYLAPFNDPGQLPVTPLRTGDGEWLRVELALPGASLWLRTWRVQVGRTELLLLDSNDPANLPVYRGLSSRLYDDDPGRRLAQQMILGIGGWRLLQALGKTPQVCHLNEGHSAFVVLERAADFMQRHGCSFAAAWTATRGGNVFTTHTATGAGFDRFPRALLEKYFSGYCAERPGISFTELLALGQASDGSTGDTFSTAWLALRGSAQVNGVSRLHAAVSRSLFAPLFPRWPLDEIPIGHVTNGVHMPTWDSPEADRLWTEACGKDRWKYGLEKVSKDIQQLPDERLWSFRNEKSRRFCQELNDSYGRQLAIRGAEAQGPPPFDPALPTLGFARRFAGYKRPGLLLTDPGRLRRLLLHPGRPVQLVLAGKSHPSDAAAQEVIRAWISFINGQGVQHRAVFLGDYDMRITGMLVQGVDLWINTPRRPWEACGTSGMKVLVNGGLHLSELDGWWDEAYREDCGWTFGDRLDFASDEEHDRHDAQRLYDLLENEIIPLFYQRDAQNLPTGWIGKMRNSMALLTPTYSSVRALQEYVRGYYQPAAERFRHRSAEAARVADEIAREMAGMQRRWPGLRFGELRVIAASGALTFIVEVFLNGIPPRELHVELYADRGAACEALQQPMLPDPEAPCADGYYCYRCTVAEDRPAANFTPRLRPVYSRQVTSLESPLILWHH</sequence>
<dbReference type="GO" id="GO:0008184">
    <property type="term" value="F:glycogen phosphorylase activity"/>
    <property type="evidence" value="ECO:0007669"/>
    <property type="project" value="InterPro"/>
</dbReference>
<comment type="caution">
    <text evidence="6">The sequence shown here is derived from an EMBL/GenBank/DDBJ whole genome shotgun (WGS) entry which is preliminary data.</text>
</comment>
<dbReference type="Gene3D" id="3.40.50.2000">
    <property type="entry name" value="Glycogen Phosphorylase B"/>
    <property type="match status" value="3"/>
</dbReference>
<dbReference type="GO" id="GO:0030170">
    <property type="term" value="F:pyridoxal phosphate binding"/>
    <property type="evidence" value="ECO:0007669"/>
    <property type="project" value="InterPro"/>
</dbReference>
<keyword evidence="7" id="KW-1185">Reference proteome</keyword>
<organism evidence="6 7">
    <name type="scientific">Flaviaesturariibacter flavus</name>
    <dbReference type="NCBI Taxonomy" id="2502780"/>
    <lineage>
        <taxon>Bacteria</taxon>
        <taxon>Pseudomonadati</taxon>
        <taxon>Bacteroidota</taxon>
        <taxon>Chitinophagia</taxon>
        <taxon>Chitinophagales</taxon>
        <taxon>Chitinophagaceae</taxon>
        <taxon>Flaviaestuariibacter</taxon>
    </lineage>
</organism>
<gene>
    <name evidence="6" type="primary">glgP</name>
    <name evidence="6" type="ORF">EPD60_01325</name>
</gene>
<dbReference type="RefSeq" id="WP_131446062.1">
    <property type="nucleotide sequence ID" value="NZ_SJZI01000002.1"/>
</dbReference>
<evidence type="ECO:0000256" key="3">
    <source>
        <dbReference type="ARBA" id="ARBA00022533"/>
    </source>
</evidence>
<dbReference type="AlphaFoldDB" id="A0A4R1BP30"/>
<keyword evidence="4" id="KW-0663">Pyridoxal phosphate</keyword>
<dbReference type="EMBL" id="SJZI01000002">
    <property type="protein sequence ID" value="TCJ19086.1"/>
    <property type="molecule type" value="Genomic_DNA"/>
</dbReference>
<proteinExistence type="inferred from homology"/>
<dbReference type="PANTHER" id="PTHR42655:SF1">
    <property type="entry name" value="GLYCOGEN PHOSPHORYLASE"/>
    <property type="match status" value="1"/>
</dbReference>
<dbReference type="NCBIfam" id="TIGR02094">
    <property type="entry name" value="more_P_ylases"/>
    <property type="match status" value="1"/>
</dbReference>
<keyword evidence="3" id="KW-0021">Allosteric enzyme</keyword>
<dbReference type="InterPro" id="IPR011834">
    <property type="entry name" value="Agluc_phsphrylas"/>
</dbReference>
<evidence type="ECO:0000313" key="6">
    <source>
        <dbReference type="EMBL" id="TCJ19086.1"/>
    </source>
</evidence>
<reference evidence="6 7" key="1">
    <citation type="submission" date="2019-03" db="EMBL/GenBank/DDBJ databases">
        <authorList>
            <person name="Kim M.K.M."/>
        </authorList>
    </citation>
    <scope>NUCLEOTIDE SEQUENCE [LARGE SCALE GENOMIC DNA]</scope>
    <source>
        <strain evidence="6 7">17J68-12</strain>
    </source>
</reference>
<feature type="domain" description="DUF3417" evidence="5">
    <location>
        <begin position="9"/>
        <end position="112"/>
    </location>
</feature>
<dbReference type="Proteomes" id="UP000295334">
    <property type="component" value="Unassembled WGS sequence"/>
</dbReference>
<evidence type="ECO:0000256" key="1">
    <source>
        <dbReference type="ARBA" id="ARBA00001275"/>
    </source>
</evidence>
<evidence type="ECO:0000256" key="2">
    <source>
        <dbReference type="ARBA" id="ARBA00006047"/>
    </source>
</evidence>
<dbReference type="PIRSF" id="PIRSF000460">
    <property type="entry name" value="Pprylas_GlgP"/>
    <property type="match status" value="1"/>
</dbReference>
<dbReference type="Pfam" id="PF00343">
    <property type="entry name" value="Phosphorylase"/>
    <property type="match status" value="1"/>
</dbReference>
<dbReference type="PANTHER" id="PTHR42655">
    <property type="entry name" value="GLYCOGEN PHOSPHORYLASE"/>
    <property type="match status" value="1"/>
</dbReference>
<accession>A0A4R1BP30</accession>